<dbReference type="AlphaFoldDB" id="A0AAV7NNV2"/>
<dbReference type="Proteomes" id="UP001066276">
    <property type="component" value="Chromosome 8"/>
</dbReference>
<dbReference type="EMBL" id="JANPWB010000012">
    <property type="protein sequence ID" value="KAJ1114898.1"/>
    <property type="molecule type" value="Genomic_DNA"/>
</dbReference>
<evidence type="ECO:0000313" key="1">
    <source>
        <dbReference type="EMBL" id="KAJ1114898.1"/>
    </source>
</evidence>
<organism evidence="1 2">
    <name type="scientific">Pleurodeles waltl</name>
    <name type="common">Iberian ribbed newt</name>
    <dbReference type="NCBI Taxonomy" id="8319"/>
    <lineage>
        <taxon>Eukaryota</taxon>
        <taxon>Metazoa</taxon>
        <taxon>Chordata</taxon>
        <taxon>Craniata</taxon>
        <taxon>Vertebrata</taxon>
        <taxon>Euteleostomi</taxon>
        <taxon>Amphibia</taxon>
        <taxon>Batrachia</taxon>
        <taxon>Caudata</taxon>
        <taxon>Salamandroidea</taxon>
        <taxon>Salamandridae</taxon>
        <taxon>Pleurodelinae</taxon>
        <taxon>Pleurodeles</taxon>
    </lineage>
</organism>
<evidence type="ECO:0000313" key="2">
    <source>
        <dbReference type="Proteomes" id="UP001066276"/>
    </source>
</evidence>
<keyword evidence="2" id="KW-1185">Reference proteome</keyword>
<proteinExistence type="predicted"/>
<reference evidence="1" key="1">
    <citation type="journal article" date="2022" name="bioRxiv">
        <title>Sequencing and chromosome-scale assembly of the giantPleurodeles waltlgenome.</title>
        <authorList>
            <person name="Brown T."/>
            <person name="Elewa A."/>
            <person name="Iarovenko S."/>
            <person name="Subramanian E."/>
            <person name="Araus A.J."/>
            <person name="Petzold A."/>
            <person name="Susuki M."/>
            <person name="Suzuki K.-i.T."/>
            <person name="Hayashi T."/>
            <person name="Toyoda A."/>
            <person name="Oliveira C."/>
            <person name="Osipova E."/>
            <person name="Leigh N.D."/>
            <person name="Simon A."/>
            <person name="Yun M.H."/>
        </authorList>
    </citation>
    <scope>NUCLEOTIDE SEQUENCE</scope>
    <source>
        <strain evidence="1">20211129_DDA</strain>
        <tissue evidence="1">Liver</tissue>
    </source>
</reference>
<gene>
    <name evidence="1" type="ORF">NDU88_003128</name>
</gene>
<comment type="caution">
    <text evidence="1">The sequence shown here is derived from an EMBL/GenBank/DDBJ whole genome shotgun (WGS) entry which is preliminary data.</text>
</comment>
<name>A0AAV7NNV2_PLEWA</name>
<sequence length="104" mass="11674">MADDLSPLSISVILGRARAPGIGTRSDVTVPWPRRYFRVHDSFKVLRERTPRCLAVRRSRRVGPQSGPATGLVNTRLVPLRLATERALTRGLLQYMGIIYIDAF</sequence>
<protein>
    <submittedName>
        <fullName evidence="1">Uncharacterized protein</fullName>
    </submittedName>
</protein>
<accession>A0AAV7NNV2</accession>